<feature type="domain" description="NERD" evidence="1">
    <location>
        <begin position="27"/>
        <end position="143"/>
    </location>
</feature>
<dbReference type="RefSeq" id="WP_230476440.1">
    <property type="nucleotide sequence ID" value="NZ_CP072842.1"/>
</dbReference>
<accession>A0ABX7XD49</accession>
<reference evidence="3" key="2">
    <citation type="submission" date="2021-04" db="EMBL/GenBank/DDBJ databases">
        <title>Taxonomy of Flavobacteriaceae bacterium ZY171143.</title>
        <authorList>
            <person name="Li F."/>
        </authorList>
    </citation>
    <scope>NUCLEOTIDE SEQUENCE [LARGE SCALE GENOMIC DNA]</scope>
    <source>
        <strain evidence="3">ZY171143</strain>
    </source>
</reference>
<dbReference type="PROSITE" id="PS50965">
    <property type="entry name" value="NERD"/>
    <property type="match status" value="1"/>
</dbReference>
<reference evidence="2 3" key="1">
    <citation type="journal article" date="2021" name="Int. J. Syst. Evol. Microbiol.">
        <title>Faecalibacter bovis sp. nov., isolated from cow faeces.</title>
        <authorList>
            <person name="Li F."/>
            <person name="Zhao W."/>
            <person name="Hong Q."/>
            <person name="Shao Q."/>
            <person name="Song J."/>
            <person name="Yang S."/>
        </authorList>
    </citation>
    <scope>NUCLEOTIDE SEQUENCE [LARGE SCALE GENOMIC DNA]</scope>
    <source>
        <strain evidence="2 3">ZY171143</strain>
    </source>
</reference>
<evidence type="ECO:0000313" key="2">
    <source>
        <dbReference type="EMBL" id="QTV05795.1"/>
    </source>
</evidence>
<protein>
    <submittedName>
        <fullName evidence="2">NERD domain-containing protein</fullName>
    </submittedName>
</protein>
<sequence>MVVIIGILLILAFVFLLIFGKSTAEIRGEEGEKIVRKKLNRLDKNKYTIINDVVFNINGKKSQIDHIVVSDFGIFVIETKNYKGAVYGSESSYNWTQYLFKKQFKLYNPIKQNQGHIYALQHVLKGLMPLDFISIIVFTNRSKLKVKAQTHVIYTQKLIRVIKLYDEVSLNNYMKEAIIETIKKHNIKDNN</sequence>
<dbReference type="Pfam" id="PF08378">
    <property type="entry name" value="NERD"/>
    <property type="match status" value="1"/>
</dbReference>
<organism evidence="2 3">
    <name type="scientific">Faecalibacter bovis</name>
    <dbReference type="NCBI Taxonomy" id="2898187"/>
    <lineage>
        <taxon>Bacteria</taxon>
        <taxon>Pseudomonadati</taxon>
        <taxon>Bacteroidota</taxon>
        <taxon>Flavobacteriia</taxon>
        <taxon>Flavobacteriales</taxon>
        <taxon>Weeksellaceae</taxon>
        <taxon>Faecalibacter</taxon>
    </lineage>
</organism>
<dbReference type="InterPro" id="IPR011528">
    <property type="entry name" value="NERD"/>
</dbReference>
<evidence type="ECO:0000313" key="3">
    <source>
        <dbReference type="Proteomes" id="UP000672011"/>
    </source>
</evidence>
<dbReference type="Proteomes" id="UP000672011">
    <property type="component" value="Chromosome"/>
</dbReference>
<gene>
    <name evidence="2" type="ORF">J9309_00100</name>
</gene>
<name>A0ABX7XD49_9FLAO</name>
<dbReference type="EMBL" id="CP072842">
    <property type="protein sequence ID" value="QTV05795.1"/>
    <property type="molecule type" value="Genomic_DNA"/>
</dbReference>
<keyword evidence="3" id="KW-1185">Reference proteome</keyword>
<evidence type="ECO:0000259" key="1">
    <source>
        <dbReference type="PROSITE" id="PS50965"/>
    </source>
</evidence>
<proteinExistence type="predicted"/>